<keyword evidence="2" id="KW-1185">Reference proteome</keyword>
<dbReference type="OrthoDB" id="449259at2759"/>
<accession>A0A1Q9DX55</accession>
<organism evidence="1 2">
    <name type="scientific">Symbiodinium microadriaticum</name>
    <name type="common">Dinoflagellate</name>
    <name type="synonym">Zooxanthella microadriatica</name>
    <dbReference type="NCBI Taxonomy" id="2951"/>
    <lineage>
        <taxon>Eukaryota</taxon>
        <taxon>Sar</taxon>
        <taxon>Alveolata</taxon>
        <taxon>Dinophyceae</taxon>
        <taxon>Suessiales</taxon>
        <taxon>Symbiodiniaceae</taxon>
        <taxon>Symbiodinium</taxon>
    </lineage>
</organism>
<evidence type="ECO:0000313" key="2">
    <source>
        <dbReference type="Proteomes" id="UP000186817"/>
    </source>
</evidence>
<dbReference type="Proteomes" id="UP000186817">
    <property type="component" value="Unassembled WGS sequence"/>
</dbReference>
<protein>
    <submittedName>
        <fullName evidence="1">Uncharacterized protein</fullName>
    </submittedName>
</protein>
<gene>
    <name evidence="1" type="ORF">AK812_SmicGene17661</name>
</gene>
<evidence type="ECO:0000313" key="1">
    <source>
        <dbReference type="EMBL" id="OLP99752.1"/>
    </source>
</evidence>
<dbReference type="AlphaFoldDB" id="A0A1Q9DX55"/>
<name>A0A1Q9DX55_SYMMI</name>
<proteinExistence type="predicted"/>
<sequence>MRRRRVGRATAESSMVKRKRYVGDLGRRVEKAGVEKSRPKGGIWNRDVPRKQWPDIEYHALSDTIPQQHMLLYWEDWEATQYNQPILATLKLPDLTVVEAVPVAFQRDRFRARFQEVQDGKVLAERSIEGPEAPMPHDLRLYKFEEDYWLSSLVCPQGGTSTFRVVTGEGDEVGNAQESILVEFSLNPRIMLEVDLASGLWQQAEQSWLYEGVINANTRFAFASDFAVLLPRLWSFGVQELKDAAVAAVEPGFITFKMKMDQRPSVSVNMTGAAKLGEELTIDCRLEKDTFNMVGRSKRFNRYVFLHRFYLVNNESPYEVLATSPELCFHYLGQEGLVWDELGHGCETVQFASGQDQTILLSAGVNDCESAFVTLSLDVVLELLVPVETSTRWEAEKELVDLPKTSKDSDGQRDPDV</sequence>
<comment type="caution">
    <text evidence="1">The sequence shown here is derived from an EMBL/GenBank/DDBJ whole genome shotgun (WGS) entry which is preliminary data.</text>
</comment>
<dbReference type="EMBL" id="LSRX01000351">
    <property type="protein sequence ID" value="OLP99752.1"/>
    <property type="molecule type" value="Genomic_DNA"/>
</dbReference>
<dbReference type="OMA" id="NPRIMLE"/>
<reference evidence="1 2" key="1">
    <citation type="submission" date="2016-02" db="EMBL/GenBank/DDBJ databases">
        <title>Genome analysis of coral dinoflagellate symbionts highlights evolutionary adaptations to a symbiotic lifestyle.</title>
        <authorList>
            <person name="Aranda M."/>
            <person name="Li Y."/>
            <person name="Liew Y.J."/>
            <person name="Baumgarten S."/>
            <person name="Simakov O."/>
            <person name="Wilson M."/>
            <person name="Piel J."/>
            <person name="Ashoor H."/>
            <person name="Bougouffa S."/>
            <person name="Bajic V.B."/>
            <person name="Ryu T."/>
            <person name="Ravasi T."/>
            <person name="Bayer T."/>
            <person name="Micklem G."/>
            <person name="Kim H."/>
            <person name="Bhak J."/>
            <person name="Lajeunesse T.C."/>
            <person name="Voolstra C.R."/>
        </authorList>
    </citation>
    <scope>NUCLEOTIDE SEQUENCE [LARGE SCALE GENOMIC DNA]</scope>
    <source>
        <strain evidence="1 2">CCMP2467</strain>
    </source>
</reference>